<evidence type="ECO:0000256" key="8">
    <source>
        <dbReference type="ARBA" id="ARBA00023027"/>
    </source>
</evidence>
<comment type="catalytic activity">
    <reaction evidence="9">
        <text>a 5'-end NAD(+)-phospho-ribonucleoside in mRNA + H2O = a 5'-end phospho-adenosine-phospho-ribonucleoside in mRNA + beta-nicotinamide D-ribonucleotide + 2 H(+)</text>
        <dbReference type="Rhea" id="RHEA:60876"/>
        <dbReference type="Rhea" id="RHEA-COMP:15698"/>
        <dbReference type="Rhea" id="RHEA-COMP:15719"/>
        <dbReference type="ChEBI" id="CHEBI:14649"/>
        <dbReference type="ChEBI" id="CHEBI:15377"/>
        <dbReference type="ChEBI" id="CHEBI:15378"/>
        <dbReference type="ChEBI" id="CHEBI:144029"/>
        <dbReference type="ChEBI" id="CHEBI:144051"/>
    </reaction>
    <physiologicalReaction direction="left-to-right" evidence="9">
        <dbReference type="Rhea" id="RHEA:60877"/>
    </physiologicalReaction>
</comment>
<accession>A0A6P1SXJ0</accession>
<dbReference type="GO" id="GO:0035529">
    <property type="term" value="F:NADH pyrophosphatase activity"/>
    <property type="evidence" value="ECO:0007669"/>
    <property type="project" value="TreeGrafter"/>
</dbReference>
<dbReference type="InterPro" id="IPR015797">
    <property type="entry name" value="NUDIX_hydrolase-like_dom_sf"/>
</dbReference>
<evidence type="ECO:0000313" key="12">
    <source>
        <dbReference type="Proteomes" id="UP000464495"/>
    </source>
</evidence>
<dbReference type="GO" id="GO:0006742">
    <property type="term" value="P:NADP+ catabolic process"/>
    <property type="evidence" value="ECO:0007669"/>
    <property type="project" value="TreeGrafter"/>
</dbReference>
<dbReference type="GO" id="GO:0005829">
    <property type="term" value="C:cytosol"/>
    <property type="evidence" value="ECO:0007669"/>
    <property type="project" value="TreeGrafter"/>
</dbReference>
<comment type="cofactor">
    <cofactor evidence="1">
        <name>Mg(2+)</name>
        <dbReference type="ChEBI" id="CHEBI:18420"/>
    </cofactor>
</comment>
<dbReference type="InterPro" id="IPR015375">
    <property type="entry name" value="NADH_PPase-like_N"/>
</dbReference>
<feature type="domain" description="Nudix hydrolase" evidence="10">
    <location>
        <begin position="183"/>
        <end position="306"/>
    </location>
</feature>
<dbReference type="AlphaFoldDB" id="A0A6P1SXJ0"/>
<dbReference type="EC" id="3.6.1.22" evidence="4"/>
<comment type="similarity">
    <text evidence="3">Belongs to the Nudix hydrolase family. NudC subfamily.</text>
</comment>
<dbReference type="Pfam" id="PF09296">
    <property type="entry name" value="NUDIX-like"/>
    <property type="match status" value="1"/>
</dbReference>
<protein>
    <recommendedName>
        <fullName evidence="4">NAD(+) diphosphatase</fullName>
        <ecNumber evidence="4">3.6.1.22</ecNumber>
    </recommendedName>
</protein>
<dbReference type="PROSITE" id="PS00893">
    <property type="entry name" value="NUDIX_BOX"/>
    <property type="match status" value="1"/>
</dbReference>
<dbReference type="NCBIfam" id="NF001299">
    <property type="entry name" value="PRK00241.1"/>
    <property type="match status" value="1"/>
</dbReference>
<evidence type="ECO:0000256" key="7">
    <source>
        <dbReference type="ARBA" id="ARBA00022842"/>
    </source>
</evidence>
<dbReference type="InterPro" id="IPR020084">
    <property type="entry name" value="NUDIX_hydrolase_CS"/>
</dbReference>
<dbReference type="PANTHER" id="PTHR42904:SF6">
    <property type="entry name" value="NAD-CAPPED RNA HYDROLASE NUDT12"/>
    <property type="match status" value="1"/>
</dbReference>
<sequence>MPSHPPITFAGATLDRAGHLRNASDQARLRADPVARTAVIWRGKALFEGQEKPFLRWLPLDAPILSEAAQDPVFLGLDASGAPHFAHDISTWEDPDADTALLGQFMDTSQNRHPAMRPGEAFLDIRANMGLLSPEDAAHAATARGVFAWHQGHGFCARCGHASDVTLGGWQRTCPACKASHFPRTDPVVIMLVTHGQRVLLGRSPGWPDGMFSLLAGFMEPGETIEAAVRRETFEESGISVGEVGYMASQPWPFPASLMIGCWGHAQDERITLDPAELEQAIWATKDEIRASLAGNNPALRPARKGAIARTLIERWLAED</sequence>
<evidence type="ECO:0000256" key="2">
    <source>
        <dbReference type="ARBA" id="ARBA00001947"/>
    </source>
</evidence>
<dbReference type="KEGG" id="amaq:GO499_01380"/>
<evidence type="ECO:0000256" key="4">
    <source>
        <dbReference type="ARBA" id="ARBA00012381"/>
    </source>
</evidence>
<evidence type="ECO:0000256" key="5">
    <source>
        <dbReference type="ARBA" id="ARBA00022723"/>
    </source>
</evidence>
<dbReference type="GO" id="GO:0019677">
    <property type="term" value="P:NAD+ catabolic process"/>
    <property type="evidence" value="ECO:0007669"/>
    <property type="project" value="TreeGrafter"/>
</dbReference>
<dbReference type="InterPro" id="IPR049734">
    <property type="entry name" value="NudC-like_C"/>
</dbReference>
<dbReference type="Gene3D" id="3.90.79.10">
    <property type="entry name" value="Nucleoside Triphosphate Pyrophosphohydrolase"/>
    <property type="match status" value="1"/>
</dbReference>
<dbReference type="RefSeq" id="WP_161860496.1">
    <property type="nucleotide sequence ID" value="NZ_CP046620.1"/>
</dbReference>
<organism evidence="11 12">
    <name type="scientific">Algicella marina</name>
    <dbReference type="NCBI Taxonomy" id="2683284"/>
    <lineage>
        <taxon>Bacteria</taxon>
        <taxon>Pseudomonadati</taxon>
        <taxon>Pseudomonadota</taxon>
        <taxon>Alphaproteobacteria</taxon>
        <taxon>Rhodobacterales</taxon>
        <taxon>Paracoccaceae</taxon>
        <taxon>Algicella</taxon>
    </lineage>
</organism>
<keyword evidence="12" id="KW-1185">Reference proteome</keyword>
<comment type="cofactor">
    <cofactor evidence="2">
        <name>Zn(2+)</name>
        <dbReference type="ChEBI" id="CHEBI:29105"/>
    </cofactor>
</comment>
<dbReference type="PROSITE" id="PS51462">
    <property type="entry name" value="NUDIX"/>
    <property type="match status" value="1"/>
</dbReference>
<keyword evidence="6 11" id="KW-0378">Hydrolase</keyword>
<proteinExistence type="inferred from homology"/>
<gene>
    <name evidence="11" type="primary">nudC</name>
    <name evidence="11" type="ORF">GO499_01380</name>
</gene>
<evidence type="ECO:0000259" key="10">
    <source>
        <dbReference type="PROSITE" id="PS51462"/>
    </source>
</evidence>
<dbReference type="SUPFAM" id="SSF55811">
    <property type="entry name" value="Nudix"/>
    <property type="match status" value="1"/>
</dbReference>
<dbReference type="CDD" id="cd03429">
    <property type="entry name" value="NUDIX_NADH_pyrophosphatase_Nudt13"/>
    <property type="match status" value="1"/>
</dbReference>
<dbReference type="InterPro" id="IPR050241">
    <property type="entry name" value="NAD-cap_RNA_hydrolase_NudC"/>
</dbReference>
<keyword evidence="8" id="KW-0520">NAD</keyword>
<dbReference type="InterPro" id="IPR000086">
    <property type="entry name" value="NUDIX_hydrolase_dom"/>
</dbReference>
<name>A0A6P1SXJ0_9RHOB</name>
<evidence type="ECO:0000256" key="1">
    <source>
        <dbReference type="ARBA" id="ARBA00001946"/>
    </source>
</evidence>
<evidence type="ECO:0000256" key="6">
    <source>
        <dbReference type="ARBA" id="ARBA00022801"/>
    </source>
</evidence>
<dbReference type="Gene3D" id="3.90.79.20">
    <property type="match status" value="1"/>
</dbReference>
<keyword evidence="7" id="KW-0460">Magnesium</keyword>
<dbReference type="Pfam" id="PF09297">
    <property type="entry name" value="Zn_ribbon_NUD"/>
    <property type="match status" value="1"/>
</dbReference>
<dbReference type="Pfam" id="PF00293">
    <property type="entry name" value="NUDIX"/>
    <property type="match status" value="1"/>
</dbReference>
<evidence type="ECO:0000313" key="11">
    <source>
        <dbReference type="EMBL" id="QHQ33926.1"/>
    </source>
</evidence>
<keyword evidence="5" id="KW-0479">Metal-binding</keyword>
<reference evidence="11 12" key="1">
    <citation type="submission" date="2019-12" db="EMBL/GenBank/DDBJ databases">
        <title>Complete genome sequence of Algicella marina strain 9Alg 56(T) isolated from the red alga Tichocarpus crinitus.</title>
        <authorList>
            <person name="Kim S.-G."/>
            <person name="Nedashkovskaya O.I."/>
        </authorList>
    </citation>
    <scope>NUCLEOTIDE SEQUENCE [LARGE SCALE GENOMIC DNA]</scope>
    <source>
        <strain evidence="11 12">9Alg 56</strain>
    </source>
</reference>
<dbReference type="EMBL" id="CP046620">
    <property type="protein sequence ID" value="QHQ33926.1"/>
    <property type="molecule type" value="Genomic_DNA"/>
</dbReference>
<dbReference type="GO" id="GO:0046872">
    <property type="term" value="F:metal ion binding"/>
    <property type="evidence" value="ECO:0007669"/>
    <property type="project" value="UniProtKB-KW"/>
</dbReference>
<evidence type="ECO:0000256" key="3">
    <source>
        <dbReference type="ARBA" id="ARBA00009595"/>
    </source>
</evidence>
<dbReference type="InterPro" id="IPR015376">
    <property type="entry name" value="Znr_NADH_PPase"/>
</dbReference>
<dbReference type="PANTHER" id="PTHR42904">
    <property type="entry name" value="NUDIX HYDROLASE, NUDC SUBFAMILY"/>
    <property type="match status" value="1"/>
</dbReference>
<evidence type="ECO:0000256" key="9">
    <source>
        <dbReference type="ARBA" id="ARBA00023679"/>
    </source>
</evidence>
<dbReference type="Proteomes" id="UP000464495">
    <property type="component" value="Chromosome"/>
</dbReference>